<dbReference type="PRINTS" id="PR00039">
    <property type="entry name" value="HTHLYSR"/>
</dbReference>
<dbReference type="InterPro" id="IPR000847">
    <property type="entry name" value="LysR_HTH_N"/>
</dbReference>
<gene>
    <name evidence="6" type="primary">gcvA_20</name>
    <name evidence="6" type="ORF">TRM7615_04725</name>
</gene>
<dbReference type="PANTHER" id="PTHR30537:SF74">
    <property type="entry name" value="HTH-TYPE TRANSCRIPTIONAL REGULATOR TRPI"/>
    <property type="match status" value="1"/>
</dbReference>
<organism evidence="6 7">
    <name type="scientific">Falsiruegeria mediterranea M17</name>
    <dbReference type="NCBI Taxonomy" id="1200281"/>
    <lineage>
        <taxon>Bacteria</taxon>
        <taxon>Pseudomonadati</taxon>
        <taxon>Pseudomonadota</taxon>
        <taxon>Alphaproteobacteria</taxon>
        <taxon>Rhodobacterales</taxon>
        <taxon>Roseobacteraceae</taxon>
        <taxon>Falsiruegeria</taxon>
    </lineage>
</organism>
<dbReference type="EMBL" id="ONZG01000017">
    <property type="protein sequence ID" value="SPJ31184.1"/>
    <property type="molecule type" value="Genomic_DNA"/>
</dbReference>
<dbReference type="Pfam" id="PF00126">
    <property type="entry name" value="HTH_1"/>
    <property type="match status" value="1"/>
</dbReference>
<dbReference type="GO" id="GO:0003700">
    <property type="term" value="F:DNA-binding transcription factor activity"/>
    <property type="evidence" value="ECO:0007669"/>
    <property type="project" value="InterPro"/>
</dbReference>
<dbReference type="SUPFAM" id="SSF53850">
    <property type="entry name" value="Periplasmic binding protein-like II"/>
    <property type="match status" value="1"/>
</dbReference>
<dbReference type="Proteomes" id="UP000244898">
    <property type="component" value="Unassembled WGS sequence"/>
</dbReference>
<proteinExistence type="inferred from homology"/>
<keyword evidence="7" id="KW-1185">Reference proteome</keyword>
<evidence type="ECO:0000256" key="3">
    <source>
        <dbReference type="ARBA" id="ARBA00023125"/>
    </source>
</evidence>
<reference evidence="7" key="1">
    <citation type="submission" date="2018-03" db="EMBL/GenBank/DDBJ databases">
        <authorList>
            <person name="Rodrigo-Torres L."/>
            <person name="Arahal R. D."/>
            <person name="Lucena T."/>
        </authorList>
    </citation>
    <scope>NUCLEOTIDE SEQUENCE [LARGE SCALE GENOMIC DNA]</scope>
    <source>
        <strain evidence="7">CECT 7615</strain>
    </source>
</reference>
<dbReference type="RefSeq" id="WP_165821518.1">
    <property type="nucleotide sequence ID" value="NZ_ONZG01000017.1"/>
</dbReference>
<protein>
    <submittedName>
        <fullName evidence="6">Glycine cleavage system transcriptional activator</fullName>
    </submittedName>
</protein>
<evidence type="ECO:0000313" key="7">
    <source>
        <dbReference type="Proteomes" id="UP000244898"/>
    </source>
</evidence>
<dbReference type="PANTHER" id="PTHR30537">
    <property type="entry name" value="HTH-TYPE TRANSCRIPTIONAL REGULATOR"/>
    <property type="match status" value="1"/>
</dbReference>
<comment type="similarity">
    <text evidence="1">Belongs to the LysR transcriptional regulatory family.</text>
</comment>
<keyword evidence="3" id="KW-0238">DNA-binding</keyword>
<dbReference type="InterPro" id="IPR058163">
    <property type="entry name" value="LysR-type_TF_proteobact-type"/>
</dbReference>
<dbReference type="PROSITE" id="PS50931">
    <property type="entry name" value="HTH_LYSR"/>
    <property type="match status" value="1"/>
</dbReference>
<accession>A0A2R8CFF1</accession>
<evidence type="ECO:0000256" key="4">
    <source>
        <dbReference type="ARBA" id="ARBA00023163"/>
    </source>
</evidence>
<dbReference type="AlphaFoldDB" id="A0A2R8CFF1"/>
<evidence type="ECO:0000259" key="5">
    <source>
        <dbReference type="PROSITE" id="PS50931"/>
    </source>
</evidence>
<dbReference type="InterPro" id="IPR036390">
    <property type="entry name" value="WH_DNA-bd_sf"/>
</dbReference>
<dbReference type="SUPFAM" id="SSF46785">
    <property type="entry name" value="Winged helix' DNA-binding domain"/>
    <property type="match status" value="1"/>
</dbReference>
<dbReference type="FunFam" id="1.10.10.10:FF:000001">
    <property type="entry name" value="LysR family transcriptional regulator"/>
    <property type="match status" value="1"/>
</dbReference>
<keyword evidence="4" id="KW-0804">Transcription</keyword>
<dbReference type="GO" id="GO:0043565">
    <property type="term" value="F:sequence-specific DNA binding"/>
    <property type="evidence" value="ECO:0007669"/>
    <property type="project" value="TreeGrafter"/>
</dbReference>
<dbReference type="GO" id="GO:0006351">
    <property type="term" value="P:DNA-templated transcription"/>
    <property type="evidence" value="ECO:0007669"/>
    <property type="project" value="TreeGrafter"/>
</dbReference>
<name>A0A2R8CFF1_9RHOB</name>
<sequence length="149" mass="16440">MARKPLPLQQINAFEAAARHLSFSRAAQELNVQQPAISRQVAALEGWLGIALFRRSKPRLTLTEEGHVLASTIANGFDAMHAGFEAVQSRRPGGEIVVNAAIGFTSFYLLPRLAEFQSLHPNIKVQVVTRDQNPDYELSQCDLVVVFGE</sequence>
<dbReference type="Gene3D" id="3.40.190.10">
    <property type="entry name" value="Periplasmic binding protein-like II"/>
    <property type="match status" value="1"/>
</dbReference>
<dbReference type="InterPro" id="IPR036388">
    <property type="entry name" value="WH-like_DNA-bd_sf"/>
</dbReference>
<evidence type="ECO:0000256" key="1">
    <source>
        <dbReference type="ARBA" id="ARBA00009437"/>
    </source>
</evidence>
<feature type="domain" description="HTH lysR-type" evidence="5">
    <location>
        <begin position="6"/>
        <end position="63"/>
    </location>
</feature>
<evidence type="ECO:0000313" key="6">
    <source>
        <dbReference type="EMBL" id="SPJ31184.1"/>
    </source>
</evidence>
<evidence type="ECO:0000256" key="2">
    <source>
        <dbReference type="ARBA" id="ARBA00023015"/>
    </source>
</evidence>
<keyword evidence="2" id="KW-0805">Transcription regulation</keyword>
<dbReference type="Gene3D" id="1.10.10.10">
    <property type="entry name" value="Winged helix-like DNA-binding domain superfamily/Winged helix DNA-binding domain"/>
    <property type="match status" value="1"/>
</dbReference>